<evidence type="ECO:0000256" key="11">
    <source>
        <dbReference type="SAM" id="Phobius"/>
    </source>
</evidence>
<dbReference type="PRINTS" id="PR00344">
    <property type="entry name" value="BCTRLSENSOR"/>
</dbReference>
<evidence type="ECO:0000313" key="14">
    <source>
        <dbReference type="EMBL" id="PRY29222.1"/>
    </source>
</evidence>
<evidence type="ECO:0000256" key="9">
    <source>
        <dbReference type="ARBA" id="ARBA00023012"/>
    </source>
</evidence>
<keyword evidence="4" id="KW-0597">Phosphoprotein</keyword>
<evidence type="ECO:0000256" key="6">
    <source>
        <dbReference type="ARBA" id="ARBA00022692"/>
    </source>
</evidence>
<accession>A0A2T0S728</accession>
<keyword evidence="7 14" id="KW-0418">Kinase</keyword>
<dbReference type="InterPro" id="IPR036097">
    <property type="entry name" value="HisK_dim/P_sf"/>
</dbReference>
<gene>
    <name evidence="14" type="ORF">CLV58_1264</name>
</gene>
<dbReference type="AlphaFoldDB" id="A0A2T0S728"/>
<name>A0A2T0S728_9BACT</name>
<evidence type="ECO:0000259" key="13">
    <source>
        <dbReference type="PROSITE" id="PS50885"/>
    </source>
</evidence>
<comment type="catalytic activity">
    <reaction evidence="1">
        <text>ATP + protein L-histidine = ADP + protein N-phospho-L-histidine.</text>
        <dbReference type="EC" id="2.7.13.3"/>
    </reaction>
</comment>
<dbReference type="FunFam" id="1.10.287.130:FF:000001">
    <property type="entry name" value="Two-component sensor histidine kinase"/>
    <property type="match status" value="1"/>
</dbReference>
<dbReference type="PANTHER" id="PTHR45436:SF5">
    <property type="entry name" value="SENSOR HISTIDINE KINASE TRCS"/>
    <property type="match status" value="1"/>
</dbReference>
<dbReference type="RefSeq" id="WP_106140113.1">
    <property type="nucleotide sequence ID" value="NZ_PVTE01000026.1"/>
</dbReference>
<organism evidence="14 15">
    <name type="scientific">Spirosoma oryzae</name>
    <dbReference type="NCBI Taxonomy" id="1469603"/>
    <lineage>
        <taxon>Bacteria</taxon>
        <taxon>Pseudomonadati</taxon>
        <taxon>Bacteroidota</taxon>
        <taxon>Cytophagia</taxon>
        <taxon>Cytophagales</taxon>
        <taxon>Cytophagaceae</taxon>
        <taxon>Spirosoma</taxon>
    </lineage>
</organism>
<sequence>MTIRQRLTFRFTGLVSSILLLAFVSIYAFCWYFISSDFYRRLDQRVNMVGDILIRHGLHKSLIQQVSRSGKGQRTNQKLIVFDNQNRVVLETNKSLSLTIPVSVLTTIRQDERIDFRQESYYLSGSRFTTAAGQLVVVASDENTYGDAFLRRLLWALLGLLLLIVGITAFSGWFFAGDSLRPMQQIDRVVNAIFPHNQDERLPITNEDDEINRLSRTINRLLDRVGESFRLQRLFVANVSHELKNPLTQISSQLEVSLLNQRDPDSYRRTIRSVLEDVGKLTTLTHELLQLSKINQDESSDLLTDTVRIDELVWDVRDQVMGLHPQYIVSIELGVLPDDVDQLTIQGNKPLLETALKNLTENACKFSDDGRALVRMQFGQNAIRIQIENVGQPIPADDLPYIFEPFYRSRQRSAIRGYGVGLSLVRRIVQLHGGQISVTSTINRLTVFTIELPRP</sequence>
<dbReference type="SUPFAM" id="SSF55874">
    <property type="entry name" value="ATPase domain of HSP90 chaperone/DNA topoisomerase II/histidine kinase"/>
    <property type="match status" value="1"/>
</dbReference>
<dbReference type="EMBL" id="PVTE01000026">
    <property type="protein sequence ID" value="PRY29222.1"/>
    <property type="molecule type" value="Genomic_DNA"/>
</dbReference>
<keyword evidence="9" id="KW-0902">Two-component regulatory system</keyword>
<dbReference type="InterPro" id="IPR005467">
    <property type="entry name" value="His_kinase_dom"/>
</dbReference>
<dbReference type="CDD" id="cd00075">
    <property type="entry name" value="HATPase"/>
    <property type="match status" value="1"/>
</dbReference>
<dbReference type="InterPro" id="IPR003661">
    <property type="entry name" value="HisK_dim/P_dom"/>
</dbReference>
<keyword evidence="6 11" id="KW-0812">Transmembrane</keyword>
<dbReference type="InterPro" id="IPR036890">
    <property type="entry name" value="HATPase_C_sf"/>
</dbReference>
<evidence type="ECO:0000256" key="4">
    <source>
        <dbReference type="ARBA" id="ARBA00022553"/>
    </source>
</evidence>
<reference evidence="14 15" key="1">
    <citation type="submission" date="2018-03" db="EMBL/GenBank/DDBJ databases">
        <title>Genomic Encyclopedia of Archaeal and Bacterial Type Strains, Phase II (KMG-II): from individual species to whole genera.</title>
        <authorList>
            <person name="Goeker M."/>
        </authorList>
    </citation>
    <scope>NUCLEOTIDE SEQUENCE [LARGE SCALE GENOMIC DNA]</scope>
    <source>
        <strain evidence="14 15">DSM 28354</strain>
    </source>
</reference>
<evidence type="ECO:0000313" key="15">
    <source>
        <dbReference type="Proteomes" id="UP000238375"/>
    </source>
</evidence>
<dbReference type="SMART" id="SM00388">
    <property type="entry name" value="HisKA"/>
    <property type="match status" value="1"/>
</dbReference>
<dbReference type="InterPro" id="IPR003660">
    <property type="entry name" value="HAMP_dom"/>
</dbReference>
<evidence type="ECO:0000256" key="2">
    <source>
        <dbReference type="ARBA" id="ARBA00004370"/>
    </source>
</evidence>
<dbReference type="Pfam" id="PF00512">
    <property type="entry name" value="HisKA"/>
    <property type="match status" value="1"/>
</dbReference>
<dbReference type="Gene3D" id="6.10.340.10">
    <property type="match status" value="1"/>
</dbReference>
<dbReference type="Pfam" id="PF02518">
    <property type="entry name" value="HATPase_c"/>
    <property type="match status" value="1"/>
</dbReference>
<feature type="transmembrane region" description="Helical" evidence="11">
    <location>
        <begin position="12"/>
        <end position="34"/>
    </location>
</feature>
<dbReference type="SUPFAM" id="SSF158472">
    <property type="entry name" value="HAMP domain-like"/>
    <property type="match status" value="1"/>
</dbReference>
<keyword evidence="8 11" id="KW-1133">Transmembrane helix</keyword>
<evidence type="ECO:0000256" key="8">
    <source>
        <dbReference type="ARBA" id="ARBA00022989"/>
    </source>
</evidence>
<evidence type="ECO:0000256" key="7">
    <source>
        <dbReference type="ARBA" id="ARBA00022777"/>
    </source>
</evidence>
<dbReference type="SUPFAM" id="SSF47384">
    <property type="entry name" value="Homodimeric domain of signal transducing histidine kinase"/>
    <property type="match status" value="1"/>
</dbReference>
<dbReference type="SMART" id="SM00304">
    <property type="entry name" value="HAMP"/>
    <property type="match status" value="1"/>
</dbReference>
<comment type="subcellular location">
    <subcellularLocation>
        <location evidence="2">Membrane</location>
    </subcellularLocation>
</comment>
<keyword evidence="15" id="KW-1185">Reference proteome</keyword>
<dbReference type="InterPro" id="IPR003594">
    <property type="entry name" value="HATPase_dom"/>
</dbReference>
<evidence type="ECO:0000256" key="5">
    <source>
        <dbReference type="ARBA" id="ARBA00022679"/>
    </source>
</evidence>
<dbReference type="OrthoDB" id="594725at2"/>
<proteinExistence type="predicted"/>
<evidence type="ECO:0000256" key="1">
    <source>
        <dbReference type="ARBA" id="ARBA00000085"/>
    </source>
</evidence>
<feature type="transmembrane region" description="Helical" evidence="11">
    <location>
        <begin position="153"/>
        <end position="176"/>
    </location>
</feature>
<dbReference type="Proteomes" id="UP000238375">
    <property type="component" value="Unassembled WGS sequence"/>
</dbReference>
<dbReference type="InterPro" id="IPR050428">
    <property type="entry name" value="TCS_sensor_his_kinase"/>
</dbReference>
<feature type="domain" description="HAMP" evidence="13">
    <location>
        <begin position="177"/>
        <end position="230"/>
    </location>
</feature>
<dbReference type="PANTHER" id="PTHR45436">
    <property type="entry name" value="SENSOR HISTIDINE KINASE YKOH"/>
    <property type="match status" value="1"/>
</dbReference>
<evidence type="ECO:0000259" key="12">
    <source>
        <dbReference type="PROSITE" id="PS50109"/>
    </source>
</evidence>
<dbReference type="EC" id="2.7.13.3" evidence="3"/>
<evidence type="ECO:0000256" key="10">
    <source>
        <dbReference type="ARBA" id="ARBA00023136"/>
    </source>
</evidence>
<dbReference type="GO" id="GO:0000155">
    <property type="term" value="F:phosphorelay sensor kinase activity"/>
    <property type="evidence" value="ECO:0007669"/>
    <property type="project" value="InterPro"/>
</dbReference>
<dbReference type="CDD" id="cd00082">
    <property type="entry name" value="HisKA"/>
    <property type="match status" value="1"/>
</dbReference>
<dbReference type="SMART" id="SM00387">
    <property type="entry name" value="HATPase_c"/>
    <property type="match status" value="1"/>
</dbReference>
<dbReference type="PROSITE" id="PS50885">
    <property type="entry name" value="HAMP"/>
    <property type="match status" value="1"/>
</dbReference>
<keyword evidence="5" id="KW-0808">Transferase</keyword>
<keyword evidence="10 11" id="KW-0472">Membrane</keyword>
<dbReference type="Gene3D" id="3.30.565.10">
    <property type="entry name" value="Histidine kinase-like ATPase, C-terminal domain"/>
    <property type="match status" value="1"/>
</dbReference>
<dbReference type="GO" id="GO:0005886">
    <property type="term" value="C:plasma membrane"/>
    <property type="evidence" value="ECO:0007669"/>
    <property type="project" value="TreeGrafter"/>
</dbReference>
<feature type="domain" description="Histidine kinase" evidence="12">
    <location>
        <begin position="238"/>
        <end position="455"/>
    </location>
</feature>
<evidence type="ECO:0000256" key="3">
    <source>
        <dbReference type="ARBA" id="ARBA00012438"/>
    </source>
</evidence>
<dbReference type="PROSITE" id="PS50109">
    <property type="entry name" value="HIS_KIN"/>
    <property type="match status" value="1"/>
</dbReference>
<dbReference type="Gene3D" id="1.10.287.130">
    <property type="match status" value="1"/>
</dbReference>
<comment type="caution">
    <text evidence="14">The sequence shown here is derived from an EMBL/GenBank/DDBJ whole genome shotgun (WGS) entry which is preliminary data.</text>
</comment>
<dbReference type="InterPro" id="IPR004358">
    <property type="entry name" value="Sig_transdc_His_kin-like_C"/>
</dbReference>
<protein>
    <recommendedName>
        <fullName evidence="3">histidine kinase</fullName>
        <ecNumber evidence="3">2.7.13.3</ecNumber>
    </recommendedName>
</protein>